<evidence type="ECO:0000313" key="2">
    <source>
        <dbReference type="Proteomes" id="UP000559809"/>
    </source>
</evidence>
<proteinExistence type="predicted"/>
<dbReference type="RefSeq" id="WP_180156935.1">
    <property type="nucleotide sequence ID" value="NZ_JACCEM010000008.1"/>
</dbReference>
<dbReference type="EMBL" id="JACCEM010000008">
    <property type="protein sequence ID" value="NYT50718.1"/>
    <property type="molecule type" value="Genomic_DNA"/>
</dbReference>
<comment type="caution">
    <text evidence="1">The sequence shown here is derived from an EMBL/GenBank/DDBJ whole genome shotgun (WGS) entry which is preliminary data.</text>
</comment>
<organism evidence="1 2">
    <name type="scientific">Parapusillimonas granuli</name>
    <dbReference type="NCBI Taxonomy" id="380911"/>
    <lineage>
        <taxon>Bacteria</taxon>
        <taxon>Pseudomonadati</taxon>
        <taxon>Pseudomonadota</taxon>
        <taxon>Betaproteobacteria</taxon>
        <taxon>Burkholderiales</taxon>
        <taxon>Alcaligenaceae</taxon>
        <taxon>Parapusillimonas</taxon>
    </lineage>
</organism>
<protein>
    <submittedName>
        <fullName evidence="1">DUF937 domain-containing protein</fullName>
    </submittedName>
</protein>
<dbReference type="InterPro" id="IPR045372">
    <property type="entry name" value="YidB"/>
</dbReference>
<keyword evidence="2" id="KW-1185">Reference proteome</keyword>
<dbReference type="Gene3D" id="1.10.10.690">
    <property type="entry name" value="YidB-like"/>
    <property type="match status" value="1"/>
</dbReference>
<name>A0A853G0F0_9BURK</name>
<evidence type="ECO:0000313" key="1">
    <source>
        <dbReference type="EMBL" id="NYT50718.1"/>
    </source>
</evidence>
<dbReference type="SUPFAM" id="SSF140804">
    <property type="entry name" value="YidB-like"/>
    <property type="match status" value="1"/>
</dbReference>
<dbReference type="Pfam" id="PF20159">
    <property type="entry name" value="YidB"/>
    <property type="match status" value="1"/>
</dbReference>
<gene>
    <name evidence="1" type="ORF">H0A72_15475</name>
</gene>
<sequence>MGLLTSIVSAMGERNPELGAQARLLPALIEQVNRYPGGLSGLIRKFQEAGLGGVVASWIREGRNEPISPDQLHAVLGDEIVNGLARSSGLDAGAVLANLSIMLPSLVDQATPDGEAGLLRVLGGVTGLFGAQKRG</sequence>
<dbReference type="InterPro" id="IPR027405">
    <property type="entry name" value="YidB-like"/>
</dbReference>
<dbReference type="Proteomes" id="UP000559809">
    <property type="component" value="Unassembled WGS sequence"/>
</dbReference>
<accession>A0A853G0F0</accession>
<dbReference type="AlphaFoldDB" id="A0A853G0F0"/>
<reference evidence="1 2" key="1">
    <citation type="submission" date="2020-07" db="EMBL/GenBank/DDBJ databases">
        <title>Taxonomic revisions and descriptions of new bacterial species based on genomic comparisons in the high-G+C-content subgroup of the family Alcaligenaceae.</title>
        <authorList>
            <person name="Szabo A."/>
            <person name="Felfoldi T."/>
        </authorList>
    </citation>
    <scope>NUCLEOTIDE SEQUENCE [LARGE SCALE GENOMIC DNA]</scope>
    <source>
        <strain evidence="1 2">LMG 24012</strain>
    </source>
</reference>